<dbReference type="InterPro" id="IPR006683">
    <property type="entry name" value="Thioestr_dom"/>
</dbReference>
<organism evidence="2 3">
    <name type="scientific">Neptunomonas concharum</name>
    <dbReference type="NCBI Taxonomy" id="1031538"/>
    <lineage>
        <taxon>Bacteria</taxon>
        <taxon>Pseudomonadati</taxon>
        <taxon>Pseudomonadota</taxon>
        <taxon>Gammaproteobacteria</taxon>
        <taxon>Oceanospirillales</taxon>
        <taxon>Oceanospirillaceae</taxon>
        <taxon>Neptunomonas</taxon>
    </lineage>
</organism>
<keyword evidence="3" id="KW-1185">Reference proteome</keyword>
<dbReference type="GO" id="GO:0016790">
    <property type="term" value="F:thiolester hydrolase activity"/>
    <property type="evidence" value="ECO:0007669"/>
    <property type="project" value="UniProtKB-ARBA"/>
</dbReference>
<protein>
    <submittedName>
        <fullName evidence="2">PaaI family thioesterase</fullName>
    </submittedName>
</protein>
<reference evidence="2 3" key="1">
    <citation type="journal article" date="2019" name="Biochem. Eng. J.">
        <title>Metabolic engineering of the marine bacteria Neptunomonas concharum for the production of acetoin and meso-2,3-butanediol from acetate.</title>
        <authorList>
            <person name="Li W."/>
            <person name="Pu N."/>
            <person name="Liu C.-X."/>
            <person name="Yuan Q.-P."/>
            <person name="Li Z.-J."/>
        </authorList>
    </citation>
    <scope>NUCLEOTIDE SEQUENCE [LARGE SCALE GENOMIC DNA]</scope>
    <source>
        <strain evidence="2 3">JCM17730</strain>
    </source>
</reference>
<gene>
    <name evidence="2" type="ORF">F0U83_05730</name>
</gene>
<dbReference type="Proteomes" id="UP000324760">
    <property type="component" value="Chromosome"/>
</dbReference>
<sequence>MMDTLQSLVSEAHKTGDYQPVIDLIPYARVIGVKCERFGEEMIFRLPRNPENIGNPTIPAIHGGVIASFMELTAAFELTLQLEQPALAKIIDFSVDYMRAGLDRDTFAMCKIERQGRRVGNCSITAWQDRKSHPIASARGHFLLDTLSSFR</sequence>
<evidence type="ECO:0000259" key="1">
    <source>
        <dbReference type="Pfam" id="PF03061"/>
    </source>
</evidence>
<dbReference type="KEGG" id="ncu:F0U83_05730"/>
<evidence type="ECO:0000313" key="3">
    <source>
        <dbReference type="Proteomes" id="UP000324760"/>
    </source>
</evidence>
<dbReference type="OrthoDB" id="9813158at2"/>
<evidence type="ECO:0000313" key="2">
    <source>
        <dbReference type="EMBL" id="QEQ96246.1"/>
    </source>
</evidence>
<dbReference type="EMBL" id="CP043869">
    <property type="protein sequence ID" value="QEQ96246.1"/>
    <property type="molecule type" value="Genomic_DNA"/>
</dbReference>
<dbReference type="Gene3D" id="3.10.129.10">
    <property type="entry name" value="Hotdog Thioesterase"/>
    <property type="match status" value="1"/>
</dbReference>
<dbReference type="InterPro" id="IPR029069">
    <property type="entry name" value="HotDog_dom_sf"/>
</dbReference>
<dbReference type="CDD" id="cd03443">
    <property type="entry name" value="PaaI_thioesterase"/>
    <property type="match status" value="1"/>
</dbReference>
<accession>A0A5P1RAD5</accession>
<feature type="domain" description="Thioesterase" evidence="1">
    <location>
        <begin position="61"/>
        <end position="129"/>
    </location>
</feature>
<proteinExistence type="predicted"/>
<dbReference type="SUPFAM" id="SSF54637">
    <property type="entry name" value="Thioesterase/thiol ester dehydrase-isomerase"/>
    <property type="match status" value="1"/>
</dbReference>
<dbReference type="Pfam" id="PF03061">
    <property type="entry name" value="4HBT"/>
    <property type="match status" value="1"/>
</dbReference>
<name>A0A5P1RAD5_9GAMM</name>
<dbReference type="AlphaFoldDB" id="A0A5P1RAD5"/>